<feature type="signal peptide" evidence="7">
    <location>
        <begin position="1"/>
        <end position="18"/>
    </location>
</feature>
<dbReference type="GO" id="GO:0005506">
    <property type="term" value="F:iron ion binding"/>
    <property type="evidence" value="ECO:0007669"/>
    <property type="project" value="InterPro"/>
</dbReference>
<evidence type="ECO:0000259" key="8">
    <source>
        <dbReference type="PROSITE" id="PS51007"/>
    </source>
</evidence>
<dbReference type="PANTHER" id="PTHR33751:SF9">
    <property type="entry name" value="CYTOCHROME C4"/>
    <property type="match status" value="1"/>
</dbReference>
<evidence type="ECO:0000256" key="7">
    <source>
        <dbReference type="SAM" id="SignalP"/>
    </source>
</evidence>
<keyword evidence="7" id="KW-0732">Signal</keyword>
<dbReference type="STRING" id="579748.TW81_03625"/>
<dbReference type="GO" id="GO:0009055">
    <property type="term" value="F:electron transfer activity"/>
    <property type="evidence" value="ECO:0007669"/>
    <property type="project" value="InterPro"/>
</dbReference>
<name>A0A0F4NP62_9VIBR</name>
<dbReference type="PATRIC" id="fig|579748.3.peg.753"/>
<keyword evidence="5 6" id="KW-0408">Iron</keyword>
<comment type="caution">
    <text evidence="9">The sequence shown here is derived from an EMBL/GenBank/DDBJ whole genome shotgun (WGS) entry which is preliminary data.</text>
</comment>
<gene>
    <name evidence="9" type="ORF">TW81_03625</name>
</gene>
<reference evidence="9 10" key="1">
    <citation type="journal article" date="2015" name="BMC Genomics">
        <title>Genome mining reveals unlocked bioactive potential of marine Gram-negative bacteria.</title>
        <authorList>
            <person name="Machado H."/>
            <person name="Sonnenschein E.C."/>
            <person name="Melchiorsen J."/>
            <person name="Gram L."/>
        </authorList>
    </citation>
    <scope>NUCLEOTIDE SEQUENCE [LARGE SCALE GENOMIC DNA]</scope>
    <source>
        <strain evidence="9 10">S2757</strain>
    </source>
</reference>
<evidence type="ECO:0000256" key="3">
    <source>
        <dbReference type="ARBA" id="ARBA00022723"/>
    </source>
</evidence>
<proteinExistence type="predicted"/>
<sequence length="104" mass="11530">MMKRIVTLLLLLPSAAFANTDFGNPQLGKVKVPSCVFCHGSDGTASNPTYQNLKGQNAQYQFQSMKDYQDGHRQGPLAEMMQAQLSRLNDQDLKDIAAYFASQD</sequence>
<dbReference type="InterPro" id="IPR036909">
    <property type="entry name" value="Cyt_c-like_dom_sf"/>
</dbReference>
<evidence type="ECO:0000256" key="6">
    <source>
        <dbReference type="PROSITE-ProRule" id="PRU00433"/>
    </source>
</evidence>
<feature type="chain" id="PRO_5002473259" evidence="7">
    <location>
        <begin position="19"/>
        <end position="104"/>
    </location>
</feature>
<feature type="domain" description="Cytochrome c" evidence="8">
    <location>
        <begin position="18"/>
        <end position="104"/>
    </location>
</feature>
<dbReference type="PANTHER" id="PTHR33751">
    <property type="entry name" value="CBB3-TYPE CYTOCHROME C OXIDASE SUBUNIT FIXP"/>
    <property type="match status" value="1"/>
</dbReference>
<evidence type="ECO:0000256" key="5">
    <source>
        <dbReference type="ARBA" id="ARBA00023004"/>
    </source>
</evidence>
<dbReference type="GO" id="GO:0020037">
    <property type="term" value="F:heme binding"/>
    <property type="evidence" value="ECO:0007669"/>
    <property type="project" value="InterPro"/>
</dbReference>
<dbReference type="Gene3D" id="1.10.760.10">
    <property type="entry name" value="Cytochrome c-like domain"/>
    <property type="match status" value="1"/>
</dbReference>
<evidence type="ECO:0000256" key="2">
    <source>
        <dbReference type="ARBA" id="ARBA00022617"/>
    </source>
</evidence>
<evidence type="ECO:0000256" key="1">
    <source>
        <dbReference type="ARBA" id="ARBA00022448"/>
    </source>
</evidence>
<dbReference type="InterPro" id="IPR009056">
    <property type="entry name" value="Cyt_c-like_dom"/>
</dbReference>
<dbReference type="InterPro" id="IPR008168">
    <property type="entry name" value="Cyt_C_IC"/>
</dbReference>
<keyword evidence="10" id="KW-1185">Reference proteome</keyword>
<dbReference type="EMBL" id="JXXV01000007">
    <property type="protein sequence ID" value="KJY84628.1"/>
    <property type="molecule type" value="Genomic_DNA"/>
</dbReference>
<protein>
    <submittedName>
        <fullName evidence="9">Cytochrome C554</fullName>
    </submittedName>
</protein>
<accession>A0A0F4NP62</accession>
<dbReference type="PROSITE" id="PS51007">
    <property type="entry name" value="CYTC"/>
    <property type="match status" value="1"/>
</dbReference>
<evidence type="ECO:0000313" key="10">
    <source>
        <dbReference type="Proteomes" id="UP000033673"/>
    </source>
</evidence>
<dbReference type="PRINTS" id="PR00605">
    <property type="entry name" value="CYTCHROMECIC"/>
</dbReference>
<evidence type="ECO:0000256" key="4">
    <source>
        <dbReference type="ARBA" id="ARBA00022982"/>
    </source>
</evidence>
<evidence type="ECO:0000313" key="9">
    <source>
        <dbReference type="EMBL" id="KJY84628.1"/>
    </source>
</evidence>
<keyword evidence="1" id="KW-0813">Transport</keyword>
<keyword evidence="3 6" id="KW-0479">Metal-binding</keyword>
<keyword evidence="4" id="KW-0249">Electron transport</keyword>
<dbReference type="InterPro" id="IPR050597">
    <property type="entry name" value="Cytochrome_c_Oxidase_Subunit"/>
</dbReference>
<dbReference type="AlphaFoldDB" id="A0A0F4NP62"/>
<keyword evidence="2 6" id="KW-0349">Heme</keyword>
<dbReference type="Proteomes" id="UP000033673">
    <property type="component" value="Unassembled WGS sequence"/>
</dbReference>
<organism evidence="9 10">
    <name type="scientific">Vibrio galatheae</name>
    <dbReference type="NCBI Taxonomy" id="579748"/>
    <lineage>
        <taxon>Bacteria</taxon>
        <taxon>Pseudomonadati</taxon>
        <taxon>Pseudomonadota</taxon>
        <taxon>Gammaproteobacteria</taxon>
        <taxon>Vibrionales</taxon>
        <taxon>Vibrionaceae</taxon>
        <taxon>Vibrio</taxon>
    </lineage>
</organism>
<dbReference type="Pfam" id="PF00034">
    <property type="entry name" value="Cytochrom_C"/>
    <property type="match status" value="1"/>
</dbReference>
<dbReference type="SUPFAM" id="SSF46626">
    <property type="entry name" value="Cytochrome c"/>
    <property type="match status" value="1"/>
</dbReference>